<evidence type="ECO:0000256" key="1">
    <source>
        <dbReference type="SAM" id="MobiDB-lite"/>
    </source>
</evidence>
<feature type="compositionally biased region" description="Acidic residues" evidence="1">
    <location>
        <begin position="216"/>
        <end position="226"/>
    </location>
</feature>
<sequence length="510" mass="57461">MPPGPFLEDDNPTTPSWLSGSDDKPPDFQQQAGSHIRPDPDSVSHHSLPPHSPTLLTTIDNPKVSSTVLSPSFEPDYPSKPAEWDKGHLPDSRWESDELSNPFDDQEALPLPSSPYNEPDKENNGVVYDYELYPDSLPDLNPVSDSEDEDEDEPVCSGTKYREVELIIDDWSSGTGYTYPRLRLAPDDPQFHAWSTPVVYMTTISRNNKIIPSSEQGEEEEVEEGEIRETQPSVTLQSTSAPPSSQCTRQPEDNANEPVVEEPTTPTPLRPYPDPMDEDSNKDNYEVMMPQDGRLFSLLLSATNARLDSRGMKDGKPFICWQVPRTLIETARQTDSLPLWSSTTSPTYIILEPDPPYQSNFDVPPLHPSRDDHLNSLCLCRSPTSPIFRQPNPPLPSVLQGISDPSQLMQPLPRDQIIPLCELLDTTPLTKIIWSQGMDVDDLTKYARYLDNFIQQFSVKLFELQGIASLWDAEWARLKHQREEELAVQCATARFWAEMGQNGLHPCEIP</sequence>
<organism evidence="2 3">
    <name type="scientific">Jaapia argillacea MUCL 33604</name>
    <dbReference type="NCBI Taxonomy" id="933084"/>
    <lineage>
        <taxon>Eukaryota</taxon>
        <taxon>Fungi</taxon>
        <taxon>Dikarya</taxon>
        <taxon>Basidiomycota</taxon>
        <taxon>Agaricomycotina</taxon>
        <taxon>Agaricomycetes</taxon>
        <taxon>Agaricomycetidae</taxon>
        <taxon>Jaapiales</taxon>
        <taxon>Jaapiaceae</taxon>
        <taxon>Jaapia</taxon>
    </lineage>
</organism>
<feature type="compositionally biased region" description="Pro residues" evidence="1">
    <location>
        <begin position="265"/>
        <end position="274"/>
    </location>
</feature>
<feature type="compositionally biased region" description="Polar residues" evidence="1">
    <location>
        <begin position="230"/>
        <end position="249"/>
    </location>
</feature>
<feature type="compositionally biased region" description="Polar residues" evidence="1">
    <location>
        <begin position="59"/>
        <end position="70"/>
    </location>
</feature>
<feature type="region of interest" description="Disordered" evidence="1">
    <location>
        <begin position="1"/>
        <end position="160"/>
    </location>
</feature>
<evidence type="ECO:0000313" key="2">
    <source>
        <dbReference type="EMBL" id="KDQ55054.1"/>
    </source>
</evidence>
<evidence type="ECO:0000313" key="3">
    <source>
        <dbReference type="Proteomes" id="UP000027265"/>
    </source>
</evidence>
<dbReference type="HOGENOM" id="CLU_534250_0_0_1"/>
<dbReference type="InParanoid" id="A0A067PJT4"/>
<gene>
    <name evidence="2" type="ORF">JAAARDRAFT_195935</name>
</gene>
<feature type="region of interest" description="Disordered" evidence="1">
    <location>
        <begin position="210"/>
        <end position="283"/>
    </location>
</feature>
<protein>
    <submittedName>
        <fullName evidence="2">Uncharacterized protein</fullName>
    </submittedName>
</protein>
<name>A0A067PJT4_9AGAM</name>
<reference evidence="3" key="1">
    <citation type="journal article" date="2014" name="Proc. Natl. Acad. Sci. U.S.A.">
        <title>Extensive sampling of basidiomycete genomes demonstrates inadequacy of the white-rot/brown-rot paradigm for wood decay fungi.</title>
        <authorList>
            <person name="Riley R."/>
            <person name="Salamov A.A."/>
            <person name="Brown D.W."/>
            <person name="Nagy L.G."/>
            <person name="Floudas D."/>
            <person name="Held B.W."/>
            <person name="Levasseur A."/>
            <person name="Lombard V."/>
            <person name="Morin E."/>
            <person name="Otillar R."/>
            <person name="Lindquist E.A."/>
            <person name="Sun H."/>
            <person name="LaButti K.M."/>
            <person name="Schmutz J."/>
            <person name="Jabbour D."/>
            <person name="Luo H."/>
            <person name="Baker S.E."/>
            <person name="Pisabarro A.G."/>
            <person name="Walton J.D."/>
            <person name="Blanchette R.A."/>
            <person name="Henrissat B."/>
            <person name="Martin F."/>
            <person name="Cullen D."/>
            <person name="Hibbett D.S."/>
            <person name="Grigoriev I.V."/>
        </authorList>
    </citation>
    <scope>NUCLEOTIDE SEQUENCE [LARGE SCALE GENOMIC DNA]</scope>
    <source>
        <strain evidence="3">MUCL 33604</strain>
    </source>
</reference>
<dbReference type="EMBL" id="KL197726">
    <property type="protein sequence ID" value="KDQ55054.1"/>
    <property type="molecule type" value="Genomic_DNA"/>
</dbReference>
<feature type="compositionally biased region" description="Basic and acidic residues" evidence="1">
    <location>
        <begin position="82"/>
        <end position="96"/>
    </location>
</feature>
<feature type="compositionally biased region" description="Acidic residues" evidence="1">
    <location>
        <begin position="145"/>
        <end position="154"/>
    </location>
</feature>
<dbReference type="AlphaFoldDB" id="A0A067PJT4"/>
<proteinExistence type="predicted"/>
<keyword evidence="3" id="KW-1185">Reference proteome</keyword>
<dbReference type="Proteomes" id="UP000027265">
    <property type="component" value="Unassembled WGS sequence"/>
</dbReference>
<feature type="compositionally biased region" description="Low complexity" evidence="1">
    <location>
        <begin position="45"/>
        <end position="58"/>
    </location>
</feature>
<accession>A0A067PJT4</accession>